<evidence type="ECO:0000313" key="3">
    <source>
        <dbReference type="Proteomes" id="UP000717696"/>
    </source>
</evidence>
<name>A0A9P9J9I5_9HYPO</name>
<dbReference type="EMBL" id="JAGMUU010000006">
    <property type="protein sequence ID" value="KAH7150407.1"/>
    <property type="molecule type" value="Genomic_DNA"/>
</dbReference>
<dbReference type="InterPro" id="IPR001810">
    <property type="entry name" value="F-box_dom"/>
</dbReference>
<dbReference type="PROSITE" id="PS50181">
    <property type="entry name" value="FBOX"/>
    <property type="match status" value="1"/>
</dbReference>
<gene>
    <name evidence="2" type="ORF">B0J13DRAFT_288384</name>
</gene>
<evidence type="ECO:0000313" key="2">
    <source>
        <dbReference type="EMBL" id="KAH7150407.1"/>
    </source>
</evidence>
<comment type="caution">
    <text evidence="2">The sequence shown here is derived from an EMBL/GenBank/DDBJ whole genome shotgun (WGS) entry which is preliminary data.</text>
</comment>
<dbReference type="OrthoDB" id="2687876at2759"/>
<sequence length="385" mass="43868">MRDRSTTKGPKVASNFSSREFREKHTKRDLGVDEGLLDANLDANLLKCNEATFVCRKPTTGLGALERLPAEMLQTILLDLDLNTFGAFTCVNRRSLEVVESLSEYSAVMTHAPKAYLGALTIKSGAWITFRRLYEKLCTRDCETCGDFGGYLYLITCKRVCFICLVEDKRYLPLDPGHATDEYGFDRHTLRMLPRMAQVQGNYSPQFSESHGRLFIDYQSIVDAAVKIRGSVDAVNQQLEKLRQKRNARFQRELTEIWDGIEDELDLLEDRGPPGPSHERQYSNPLRFMAITRAPWFNKSTRGADWGVNCRGCGHTIYKDLDFKRKFTEDTFQKHLEELGDGKAAHFAAHFAPYVSPCVDKRRAFLRRPPVPKIPRSHAMAGCLQ</sequence>
<feature type="domain" description="F-box" evidence="1">
    <location>
        <begin position="62"/>
        <end position="108"/>
    </location>
</feature>
<protein>
    <recommendedName>
        <fullName evidence="1">F-box domain-containing protein</fullName>
    </recommendedName>
</protein>
<evidence type="ECO:0000259" key="1">
    <source>
        <dbReference type="PROSITE" id="PS50181"/>
    </source>
</evidence>
<dbReference type="AlphaFoldDB" id="A0A9P9J9I5"/>
<dbReference type="Proteomes" id="UP000717696">
    <property type="component" value="Unassembled WGS sequence"/>
</dbReference>
<organism evidence="2 3">
    <name type="scientific">Dactylonectria estremocensis</name>
    <dbReference type="NCBI Taxonomy" id="1079267"/>
    <lineage>
        <taxon>Eukaryota</taxon>
        <taxon>Fungi</taxon>
        <taxon>Dikarya</taxon>
        <taxon>Ascomycota</taxon>
        <taxon>Pezizomycotina</taxon>
        <taxon>Sordariomycetes</taxon>
        <taxon>Hypocreomycetidae</taxon>
        <taxon>Hypocreales</taxon>
        <taxon>Nectriaceae</taxon>
        <taxon>Dactylonectria</taxon>
    </lineage>
</organism>
<reference evidence="2" key="1">
    <citation type="journal article" date="2021" name="Nat. Commun.">
        <title>Genetic determinants of endophytism in the Arabidopsis root mycobiome.</title>
        <authorList>
            <person name="Mesny F."/>
            <person name="Miyauchi S."/>
            <person name="Thiergart T."/>
            <person name="Pickel B."/>
            <person name="Atanasova L."/>
            <person name="Karlsson M."/>
            <person name="Huettel B."/>
            <person name="Barry K.W."/>
            <person name="Haridas S."/>
            <person name="Chen C."/>
            <person name="Bauer D."/>
            <person name="Andreopoulos W."/>
            <person name="Pangilinan J."/>
            <person name="LaButti K."/>
            <person name="Riley R."/>
            <person name="Lipzen A."/>
            <person name="Clum A."/>
            <person name="Drula E."/>
            <person name="Henrissat B."/>
            <person name="Kohler A."/>
            <person name="Grigoriev I.V."/>
            <person name="Martin F.M."/>
            <person name="Hacquard S."/>
        </authorList>
    </citation>
    <scope>NUCLEOTIDE SEQUENCE</scope>
    <source>
        <strain evidence="2">MPI-CAGE-AT-0021</strain>
    </source>
</reference>
<proteinExistence type="predicted"/>
<keyword evidence="3" id="KW-1185">Reference proteome</keyword>
<accession>A0A9P9J9I5</accession>